<keyword evidence="5" id="KW-1185">Reference proteome</keyword>
<proteinExistence type="predicted"/>
<evidence type="ECO:0000313" key="4">
    <source>
        <dbReference type="EMBL" id="MFD1370995.1"/>
    </source>
</evidence>
<feature type="region of interest" description="Disordered" evidence="2">
    <location>
        <begin position="61"/>
        <end position="91"/>
    </location>
</feature>
<dbReference type="Pfam" id="PF07282">
    <property type="entry name" value="Cas12f1-like_TNB"/>
    <property type="match status" value="1"/>
</dbReference>
<dbReference type="EMBL" id="JBHTMK010000050">
    <property type="protein sequence ID" value="MFD1370995.1"/>
    <property type="molecule type" value="Genomic_DNA"/>
</dbReference>
<evidence type="ECO:0000313" key="5">
    <source>
        <dbReference type="Proteomes" id="UP001597183"/>
    </source>
</evidence>
<protein>
    <submittedName>
        <fullName evidence="4">Zinc ribbon domain-containing protein</fullName>
    </submittedName>
</protein>
<evidence type="ECO:0000259" key="3">
    <source>
        <dbReference type="Pfam" id="PF07282"/>
    </source>
</evidence>
<gene>
    <name evidence="4" type="ORF">ACFQ5G_37125</name>
</gene>
<accession>A0ABW4AL65</accession>
<dbReference type="Proteomes" id="UP001597183">
    <property type="component" value="Unassembled WGS sequence"/>
</dbReference>
<sequence length="91" mass="9409">MTCSGCGERANLRLGLGVRTFECTACGYTACRDLNAARTILATAERRRAGADDVRHQIASFRDGGSDAVRAGNPGPTGPGGKSPGSIRGDR</sequence>
<comment type="caution">
    <text evidence="4">The sequence shown here is derived from an EMBL/GenBank/DDBJ whole genome shotgun (WGS) entry which is preliminary data.</text>
</comment>
<organism evidence="4 5">
    <name type="scientific">Actinoplanes sichuanensis</name>
    <dbReference type="NCBI Taxonomy" id="512349"/>
    <lineage>
        <taxon>Bacteria</taxon>
        <taxon>Bacillati</taxon>
        <taxon>Actinomycetota</taxon>
        <taxon>Actinomycetes</taxon>
        <taxon>Micromonosporales</taxon>
        <taxon>Micromonosporaceae</taxon>
        <taxon>Actinoplanes</taxon>
    </lineage>
</organism>
<name>A0ABW4AL65_9ACTN</name>
<dbReference type="RefSeq" id="WP_378079086.1">
    <property type="nucleotide sequence ID" value="NZ_JBHTMK010000050.1"/>
</dbReference>
<evidence type="ECO:0000256" key="1">
    <source>
        <dbReference type="ARBA" id="ARBA00023125"/>
    </source>
</evidence>
<reference evidence="5" key="1">
    <citation type="journal article" date="2019" name="Int. J. Syst. Evol. Microbiol.">
        <title>The Global Catalogue of Microorganisms (GCM) 10K type strain sequencing project: providing services to taxonomists for standard genome sequencing and annotation.</title>
        <authorList>
            <consortium name="The Broad Institute Genomics Platform"/>
            <consortium name="The Broad Institute Genome Sequencing Center for Infectious Disease"/>
            <person name="Wu L."/>
            <person name="Ma J."/>
        </authorList>
    </citation>
    <scope>NUCLEOTIDE SEQUENCE [LARGE SCALE GENOMIC DNA]</scope>
    <source>
        <strain evidence="5">CCM 7526</strain>
    </source>
</reference>
<keyword evidence="1" id="KW-0238">DNA-binding</keyword>
<dbReference type="InterPro" id="IPR010095">
    <property type="entry name" value="Cas12f1-like_TNB"/>
</dbReference>
<feature type="domain" description="Cas12f1-like TNB" evidence="3">
    <location>
        <begin position="2"/>
        <end position="40"/>
    </location>
</feature>
<evidence type="ECO:0000256" key="2">
    <source>
        <dbReference type="SAM" id="MobiDB-lite"/>
    </source>
</evidence>